<name>A0A7M5TZS8_9CNID</name>
<reference evidence="2" key="1">
    <citation type="submission" date="2021-01" db="UniProtKB">
        <authorList>
            <consortium name="EnsemblMetazoa"/>
        </authorList>
    </citation>
    <scope>IDENTIFICATION</scope>
</reference>
<dbReference type="AlphaFoldDB" id="A0A7M5TZS8"/>
<feature type="signal peptide" evidence="1">
    <location>
        <begin position="1"/>
        <end position="17"/>
    </location>
</feature>
<sequence length="113" mass="12967">MKVVLFFVLASLSLVYGARYRFNHDICHLNTLITKNNLKRYQGGSVSDLEVEMTKFCRVPSVFCRLDRYILGDRDVKACCVHAKRFCVGQSRARGNACGSYCQCWKKECDGHF</sequence>
<evidence type="ECO:0000313" key="2">
    <source>
        <dbReference type="EnsemblMetazoa" id="CLYHEMP004290.1"/>
    </source>
</evidence>
<dbReference type="Proteomes" id="UP000594262">
    <property type="component" value="Unplaced"/>
</dbReference>
<evidence type="ECO:0000313" key="3">
    <source>
        <dbReference type="Proteomes" id="UP000594262"/>
    </source>
</evidence>
<evidence type="ECO:0000256" key="1">
    <source>
        <dbReference type="SAM" id="SignalP"/>
    </source>
</evidence>
<organism evidence="2 3">
    <name type="scientific">Clytia hemisphaerica</name>
    <dbReference type="NCBI Taxonomy" id="252671"/>
    <lineage>
        <taxon>Eukaryota</taxon>
        <taxon>Metazoa</taxon>
        <taxon>Cnidaria</taxon>
        <taxon>Hydrozoa</taxon>
        <taxon>Hydroidolina</taxon>
        <taxon>Leptothecata</taxon>
        <taxon>Obeliida</taxon>
        <taxon>Clytiidae</taxon>
        <taxon>Clytia</taxon>
    </lineage>
</organism>
<protein>
    <submittedName>
        <fullName evidence="2">Uncharacterized protein</fullName>
    </submittedName>
</protein>
<feature type="chain" id="PRO_5029713138" evidence="1">
    <location>
        <begin position="18"/>
        <end position="113"/>
    </location>
</feature>
<keyword evidence="1" id="KW-0732">Signal</keyword>
<accession>A0A7M5TZS8</accession>
<proteinExistence type="predicted"/>
<dbReference type="EnsemblMetazoa" id="CLYHEMT004290.1">
    <property type="protein sequence ID" value="CLYHEMP004290.1"/>
    <property type="gene ID" value="CLYHEMG004290"/>
</dbReference>
<keyword evidence="3" id="KW-1185">Reference proteome</keyword>